<dbReference type="Proteomes" id="UP000324065">
    <property type="component" value="Unassembled WGS sequence"/>
</dbReference>
<sequence>MSRFPDWPRLMTADEAAAYLSISANTLRTHVPIAPVRIGGCVRYDRKKLDEYADGDASSGESATWADELFG</sequence>
<gene>
    <name evidence="3" type="ORF">F1188_17795</name>
</gene>
<organism evidence="3 4">
    <name type="scientific">Roseospira marina</name>
    <dbReference type="NCBI Taxonomy" id="140057"/>
    <lineage>
        <taxon>Bacteria</taxon>
        <taxon>Pseudomonadati</taxon>
        <taxon>Pseudomonadota</taxon>
        <taxon>Alphaproteobacteria</taxon>
        <taxon>Rhodospirillales</taxon>
        <taxon>Rhodospirillaceae</taxon>
        <taxon>Roseospira</taxon>
    </lineage>
</organism>
<keyword evidence="4" id="KW-1185">Reference proteome</keyword>
<dbReference type="EMBL" id="VWPJ01000024">
    <property type="protein sequence ID" value="KAA5604045.1"/>
    <property type="molecule type" value="Genomic_DNA"/>
</dbReference>
<comment type="caution">
    <text evidence="3">The sequence shown here is derived from an EMBL/GenBank/DDBJ whole genome shotgun (WGS) entry which is preliminary data.</text>
</comment>
<reference evidence="3 4" key="1">
    <citation type="submission" date="2019-09" db="EMBL/GenBank/DDBJ databases">
        <title>Genome sequence of Roseospira marina, one of the more divergent members of the non-sulfur purple photosynthetic bacterial family, the Rhodospirillaceae.</title>
        <authorList>
            <person name="Meyer T."/>
            <person name="Kyndt J."/>
        </authorList>
    </citation>
    <scope>NUCLEOTIDE SEQUENCE [LARGE SCALE GENOMIC DNA]</scope>
    <source>
        <strain evidence="3 4">DSM 15113</strain>
    </source>
</reference>
<feature type="domain" description="Helix-turn-helix" evidence="2">
    <location>
        <begin position="10"/>
        <end position="54"/>
    </location>
</feature>
<dbReference type="Pfam" id="PF12728">
    <property type="entry name" value="HTH_17"/>
    <property type="match status" value="1"/>
</dbReference>
<evidence type="ECO:0000259" key="2">
    <source>
        <dbReference type="Pfam" id="PF12728"/>
    </source>
</evidence>
<protein>
    <submittedName>
        <fullName evidence="3">Helix-turn-helix domain-containing protein</fullName>
    </submittedName>
</protein>
<dbReference type="InterPro" id="IPR041657">
    <property type="entry name" value="HTH_17"/>
</dbReference>
<evidence type="ECO:0000256" key="1">
    <source>
        <dbReference type="SAM" id="MobiDB-lite"/>
    </source>
</evidence>
<dbReference type="AlphaFoldDB" id="A0A5M6I8B5"/>
<evidence type="ECO:0000313" key="3">
    <source>
        <dbReference type="EMBL" id="KAA5604045.1"/>
    </source>
</evidence>
<name>A0A5M6I8B5_9PROT</name>
<evidence type="ECO:0000313" key="4">
    <source>
        <dbReference type="Proteomes" id="UP000324065"/>
    </source>
</evidence>
<dbReference type="OrthoDB" id="7307400at2"/>
<accession>A0A5M6I8B5</accession>
<feature type="region of interest" description="Disordered" evidence="1">
    <location>
        <begin position="52"/>
        <end position="71"/>
    </location>
</feature>
<proteinExistence type="predicted"/>